<dbReference type="PIRSF" id="PIRSF002190">
    <property type="entry name" value="Ribosomal_L18a"/>
    <property type="match status" value="1"/>
</dbReference>
<proteinExistence type="inferred from homology"/>
<feature type="domain" description="Large ribosomal subunit protein eL20" evidence="5">
    <location>
        <begin position="7"/>
        <end position="130"/>
    </location>
</feature>
<evidence type="ECO:0000313" key="7">
    <source>
        <dbReference type="Proteomes" id="UP000828390"/>
    </source>
</evidence>
<dbReference type="HAMAP" id="MF_00273">
    <property type="entry name" value="Ribosomal_eL20"/>
    <property type="match status" value="1"/>
</dbReference>
<dbReference type="FunFam" id="3.10.20.10:FF:000002">
    <property type="entry name" value="60S ribosomal protein L18a"/>
    <property type="match status" value="1"/>
</dbReference>
<protein>
    <recommendedName>
        <fullName evidence="4">60S ribosomal protein L18a</fullName>
    </recommendedName>
</protein>
<reference evidence="6" key="1">
    <citation type="journal article" date="2019" name="bioRxiv">
        <title>The Genome of the Zebra Mussel, Dreissena polymorpha: A Resource for Invasive Species Research.</title>
        <authorList>
            <person name="McCartney M.A."/>
            <person name="Auch B."/>
            <person name="Kono T."/>
            <person name="Mallez S."/>
            <person name="Zhang Y."/>
            <person name="Obille A."/>
            <person name="Becker A."/>
            <person name="Abrahante J.E."/>
            <person name="Garbe J."/>
            <person name="Badalamenti J.P."/>
            <person name="Herman A."/>
            <person name="Mangelson H."/>
            <person name="Liachko I."/>
            <person name="Sullivan S."/>
            <person name="Sone E.D."/>
            <person name="Koren S."/>
            <person name="Silverstein K.A.T."/>
            <person name="Beckman K.B."/>
            <person name="Gohl D.M."/>
        </authorList>
    </citation>
    <scope>NUCLEOTIDE SEQUENCE</scope>
    <source>
        <strain evidence="6">Duluth1</strain>
        <tissue evidence="6">Whole animal</tissue>
    </source>
</reference>
<dbReference type="Gene3D" id="3.10.20.10">
    <property type="match status" value="2"/>
</dbReference>
<dbReference type="EMBL" id="JAIWYP010000005">
    <property type="protein sequence ID" value="KAH3816323.1"/>
    <property type="molecule type" value="Genomic_DNA"/>
</dbReference>
<evidence type="ECO:0000313" key="6">
    <source>
        <dbReference type="EMBL" id="KAH3816323.1"/>
    </source>
</evidence>
<comment type="caution">
    <text evidence="6">The sequence shown here is derived from an EMBL/GenBank/DDBJ whole genome shotgun (WGS) entry which is preliminary data.</text>
</comment>
<evidence type="ECO:0000256" key="2">
    <source>
        <dbReference type="ARBA" id="ARBA00022980"/>
    </source>
</evidence>
<dbReference type="GO" id="GO:0005840">
    <property type="term" value="C:ribosome"/>
    <property type="evidence" value="ECO:0007669"/>
    <property type="project" value="UniProtKB-KW"/>
</dbReference>
<dbReference type="Pfam" id="PF01775">
    <property type="entry name" value="Ribosomal_L18A"/>
    <property type="match status" value="1"/>
</dbReference>
<gene>
    <name evidence="6" type="ORF">DPMN_117837</name>
</gene>
<organism evidence="6 7">
    <name type="scientific">Dreissena polymorpha</name>
    <name type="common">Zebra mussel</name>
    <name type="synonym">Mytilus polymorpha</name>
    <dbReference type="NCBI Taxonomy" id="45954"/>
    <lineage>
        <taxon>Eukaryota</taxon>
        <taxon>Metazoa</taxon>
        <taxon>Spiralia</taxon>
        <taxon>Lophotrochozoa</taxon>
        <taxon>Mollusca</taxon>
        <taxon>Bivalvia</taxon>
        <taxon>Autobranchia</taxon>
        <taxon>Heteroconchia</taxon>
        <taxon>Euheterodonta</taxon>
        <taxon>Imparidentia</taxon>
        <taxon>Neoheterodontei</taxon>
        <taxon>Myida</taxon>
        <taxon>Dreissenoidea</taxon>
        <taxon>Dreissenidae</taxon>
        <taxon>Dreissena</taxon>
    </lineage>
</organism>
<evidence type="ECO:0000256" key="4">
    <source>
        <dbReference type="PIRNR" id="PIRNR002190"/>
    </source>
</evidence>
<accession>A0A9D4GGG1</accession>
<dbReference type="PANTHER" id="PTHR10052">
    <property type="entry name" value="60S RIBOSOMAL PROTEIN L18A"/>
    <property type="match status" value="1"/>
</dbReference>
<keyword evidence="3 4" id="KW-0687">Ribonucleoprotein</keyword>
<evidence type="ECO:0000256" key="1">
    <source>
        <dbReference type="ARBA" id="ARBA00009362"/>
    </source>
</evidence>
<name>A0A9D4GGG1_DREPO</name>
<evidence type="ECO:0000259" key="5">
    <source>
        <dbReference type="Pfam" id="PF01775"/>
    </source>
</evidence>
<dbReference type="SUPFAM" id="SSF160374">
    <property type="entry name" value="RplX-like"/>
    <property type="match status" value="1"/>
</dbReference>
<keyword evidence="7" id="KW-1185">Reference proteome</keyword>
<dbReference type="OrthoDB" id="1294322at2759"/>
<reference evidence="6" key="2">
    <citation type="submission" date="2020-11" db="EMBL/GenBank/DDBJ databases">
        <authorList>
            <person name="McCartney M.A."/>
            <person name="Auch B."/>
            <person name="Kono T."/>
            <person name="Mallez S."/>
            <person name="Becker A."/>
            <person name="Gohl D.M."/>
            <person name="Silverstein K.A.T."/>
            <person name="Koren S."/>
            <person name="Bechman K.B."/>
            <person name="Herman A."/>
            <person name="Abrahante J.E."/>
            <person name="Garbe J."/>
        </authorList>
    </citation>
    <scope>NUCLEOTIDE SEQUENCE</scope>
    <source>
        <strain evidence="6">Duluth1</strain>
        <tissue evidence="6">Whole animal</tissue>
    </source>
</reference>
<dbReference type="InterPro" id="IPR028877">
    <property type="entry name" value="Ribosomal_eL20"/>
</dbReference>
<dbReference type="FunFam" id="3.10.20.10:FF:000001">
    <property type="entry name" value="60S ribosomal protein L18a"/>
    <property type="match status" value="1"/>
</dbReference>
<dbReference type="GO" id="GO:1990904">
    <property type="term" value="C:ribonucleoprotein complex"/>
    <property type="evidence" value="ECO:0007669"/>
    <property type="project" value="UniProtKB-KW"/>
</dbReference>
<sequence>MKARGDLKQFKVIGRSMPSDKNRTPPLYQMQIFAPDKCTAKSRFWYFVCQLKKMKRTQGEIVSCQEVYEKRPLKIKNIGIWLRYVSRSGNHNMYREYRDLTAAGAVTQCYRDMGARHRARTSTIQIMRVEEVTPDKTRRPAIKQFHDSKIKFPLTHRINGRQHSPRFTTNRPHTTF</sequence>
<dbReference type="GO" id="GO:0006412">
    <property type="term" value="P:translation"/>
    <property type="evidence" value="ECO:0007669"/>
    <property type="project" value="InterPro"/>
</dbReference>
<keyword evidence="2 4" id="KW-0689">Ribosomal protein</keyword>
<comment type="similarity">
    <text evidence="1 4">Belongs to the eukaryotic ribosomal protein eL20 family.</text>
</comment>
<dbReference type="Proteomes" id="UP000828390">
    <property type="component" value="Unassembled WGS sequence"/>
</dbReference>
<dbReference type="GO" id="GO:0003735">
    <property type="term" value="F:structural constituent of ribosome"/>
    <property type="evidence" value="ECO:0007669"/>
    <property type="project" value="InterPro"/>
</dbReference>
<dbReference type="InterPro" id="IPR021138">
    <property type="entry name" value="Ribosomal_eL20_eukaryotes"/>
</dbReference>
<dbReference type="InterPro" id="IPR023573">
    <property type="entry name" value="Ribosomal_eL20_dom"/>
</dbReference>
<dbReference type="AlphaFoldDB" id="A0A9D4GGG1"/>
<evidence type="ECO:0000256" key="3">
    <source>
        <dbReference type="ARBA" id="ARBA00023274"/>
    </source>
</evidence>